<feature type="region of interest" description="Disordered" evidence="5">
    <location>
        <begin position="81"/>
        <end position="100"/>
    </location>
</feature>
<dbReference type="Gene3D" id="4.10.830.30">
    <property type="entry name" value="Ribosomal protein L31"/>
    <property type="match status" value="1"/>
</dbReference>
<comment type="caution">
    <text evidence="6">The sequence shown here is derived from an EMBL/GenBank/DDBJ whole genome shotgun (WGS) entry which is preliminary data.</text>
</comment>
<comment type="similarity">
    <text evidence="1">Belongs to the bacterial ribosomal protein bL31 family. Type A subfamily.</text>
</comment>
<dbReference type="GO" id="GO:0005840">
    <property type="term" value="C:ribosome"/>
    <property type="evidence" value="ECO:0007669"/>
    <property type="project" value="UniProtKB-KW"/>
</dbReference>
<proteinExistence type="inferred from homology"/>
<keyword evidence="3 4" id="KW-0687">Ribonucleoprotein</keyword>
<evidence type="ECO:0000256" key="1">
    <source>
        <dbReference type="ARBA" id="ARBA00009296"/>
    </source>
</evidence>
<dbReference type="PANTHER" id="PTHR33280:SF6">
    <property type="entry name" value="LARGE RIBOSOMAL SUBUNIT PROTEIN BL31A"/>
    <property type="match status" value="1"/>
</dbReference>
<evidence type="ECO:0000256" key="4">
    <source>
        <dbReference type="RuleBase" id="RU000564"/>
    </source>
</evidence>
<dbReference type="NCBIfam" id="NF002462">
    <property type="entry name" value="PRK01678.1"/>
    <property type="match status" value="1"/>
</dbReference>
<dbReference type="Proteomes" id="UP000282926">
    <property type="component" value="Unassembled WGS sequence"/>
</dbReference>
<dbReference type="InterPro" id="IPR027493">
    <property type="entry name" value="Ribosomal_bL31_B"/>
</dbReference>
<keyword evidence="7" id="KW-1185">Reference proteome</keyword>
<evidence type="ECO:0000313" key="7">
    <source>
        <dbReference type="Proteomes" id="UP000282926"/>
    </source>
</evidence>
<dbReference type="PANTHER" id="PTHR33280">
    <property type="entry name" value="50S RIBOSOMAL PROTEIN L31, CHLOROPLASTIC"/>
    <property type="match status" value="1"/>
</dbReference>
<evidence type="ECO:0000256" key="5">
    <source>
        <dbReference type="SAM" id="MobiDB-lite"/>
    </source>
</evidence>
<accession>A0ABY0CR75</accession>
<evidence type="ECO:0000256" key="3">
    <source>
        <dbReference type="ARBA" id="ARBA00023274"/>
    </source>
</evidence>
<gene>
    <name evidence="6" type="ORF">EA187_14175</name>
</gene>
<keyword evidence="2 4" id="KW-0689">Ribosomal protein</keyword>
<dbReference type="NCBIfam" id="TIGR00105">
    <property type="entry name" value="L31"/>
    <property type="match status" value="1"/>
</dbReference>
<dbReference type="PROSITE" id="PS01143">
    <property type="entry name" value="RIBOSOMAL_L31"/>
    <property type="match status" value="1"/>
</dbReference>
<sequence length="100" mass="11282">MKSDIHPQYNPVVFVDGEHEIITRSTMSSKETREIDGVEHFVVPIEISAYSHPFYTGKQKLMDTEGRVDRFLKRYNMSRDEAKVGASGEAGDDAESTDEA</sequence>
<dbReference type="EMBL" id="SADD01000008">
    <property type="protein sequence ID" value="RVU42979.1"/>
    <property type="molecule type" value="Genomic_DNA"/>
</dbReference>
<evidence type="ECO:0000256" key="2">
    <source>
        <dbReference type="ARBA" id="ARBA00022980"/>
    </source>
</evidence>
<reference evidence="6 7" key="1">
    <citation type="submission" date="2019-01" db="EMBL/GenBank/DDBJ databases">
        <title>Lujinxingia litoralis gen. nov., sp. nov. and Lujinxingia sediminis gen. nov., sp. nov., new members in the order Bradymonadales, isolated from coastal sediment.</title>
        <authorList>
            <person name="Li C.-M."/>
        </authorList>
    </citation>
    <scope>NUCLEOTIDE SEQUENCE [LARGE SCALE GENOMIC DNA]</scope>
    <source>
        <strain evidence="6 7">SEH01</strain>
    </source>
</reference>
<protein>
    <recommendedName>
        <fullName evidence="4">50S ribosomal protein L31</fullName>
    </recommendedName>
</protein>
<dbReference type="SUPFAM" id="SSF143800">
    <property type="entry name" value="L28p-like"/>
    <property type="match status" value="1"/>
</dbReference>
<name>A0ABY0CR75_9DELT</name>
<dbReference type="RefSeq" id="WP_115606864.1">
    <property type="nucleotide sequence ID" value="NZ_SADD01000008.1"/>
</dbReference>
<feature type="compositionally biased region" description="Acidic residues" evidence="5">
    <location>
        <begin position="90"/>
        <end position="100"/>
    </location>
</feature>
<organism evidence="6 7">
    <name type="scientific">Lujinxingia sediminis</name>
    <dbReference type="NCBI Taxonomy" id="2480984"/>
    <lineage>
        <taxon>Bacteria</taxon>
        <taxon>Deltaproteobacteria</taxon>
        <taxon>Bradymonadales</taxon>
        <taxon>Lujinxingiaceae</taxon>
        <taxon>Lujinxingia</taxon>
    </lineage>
</organism>
<dbReference type="InterPro" id="IPR002150">
    <property type="entry name" value="Ribosomal_bL31"/>
</dbReference>
<dbReference type="InterPro" id="IPR042105">
    <property type="entry name" value="Ribosomal_bL31_sf"/>
</dbReference>
<evidence type="ECO:0000313" key="6">
    <source>
        <dbReference type="EMBL" id="RVU42979.1"/>
    </source>
</evidence>
<dbReference type="PRINTS" id="PR01249">
    <property type="entry name" value="RIBOSOMALL31"/>
</dbReference>
<dbReference type="InterPro" id="IPR034704">
    <property type="entry name" value="Ribosomal_bL28/bL31-like_sf"/>
</dbReference>
<dbReference type="Pfam" id="PF01197">
    <property type="entry name" value="Ribosomal_L31"/>
    <property type="match status" value="1"/>
</dbReference>